<name>A0A9N9NT04_9GLOM</name>
<dbReference type="AlphaFoldDB" id="A0A9N9NT04"/>
<dbReference type="Proteomes" id="UP000789405">
    <property type="component" value="Unassembled WGS sequence"/>
</dbReference>
<evidence type="ECO:0000313" key="2">
    <source>
        <dbReference type="Proteomes" id="UP000789405"/>
    </source>
</evidence>
<evidence type="ECO:0000313" key="1">
    <source>
        <dbReference type="EMBL" id="CAG8754626.1"/>
    </source>
</evidence>
<dbReference type="EMBL" id="CAJVPY010015953">
    <property type="protein sequence ID" value="CAG8754626.1"/>
    <property type="molecule type" value="Genomic_DNA"/>
</dbReference>
<gene>
    <name evidence="1" type="ORF">DERYTH_LOCUS17213</name>
</gene>
<keyword evidence="2" id="KW-1185">Reference proteome</keyword>
<accession>A0A9N9NT04</accession>
<comment type="caution">
    <text evidence="1">The sequence shown here is derived from an EMBL/GenBank/DDBJ whole genome shotgun (WGS) entry which is preliminary data.</text>
</comment>
<reference evidence="1" key="1">
    <citation type="submission" date="2021-06" db="EMBL/GenBank/DDBJ databases">
        <authorList>
            <person name="Kallberg Y."/>
            <person name="Tangrot J."/>
            <person name="Rosling A."/>
        </authorList>
    </citation>
    <scope>NUCLEOTIDE SEQUENCE</scope>
    <source>
        <strain evidence="1">MA453B</strain>
    </source>
</reference>
<proteinExistence type="predicted"/>
<organism evidence="1 2">
    <name type="scientific">Dentiscutata erythropus</name>
    <dbReference type="NCBI Taxonomy" id="1348616"/>
    <lineage>
        <taxon>Eukaryota</taxon>
        <taxon>Fungi</taxon>
        <taxon>Fungi incertae sedis</taxon>
        <taxon>Mucoromycota</taxon>
        <taxon>Glomeromycotina</taxon>
        <taxon>Glomeromycetes</taxon>
        <taxon>Diversisporales</taxon>
        <taxon>Gigasporaceae</taxon>
        <taxon>Dentiscutata</taxon>
    </lineage>
</organism>
<feature type="non-terminal residue" evidence="1">
    <location>
        <position position="1"/>
    </location>
</feature>
<sequence>RRLESLIFDTEYAFDEEEKQDTKILANEIENELSEKLFSSIEQI</sequence>
<protein>
    <submittedName>
        <fullName evidence="1">8209_t:CDS:1</fullName>
    </submittedName>
</protein>